<dbReference type="GO" id="GO:0016747">
    <property type="term" value="F:acyltransferase activity, transferring groups other than amino-acyl groups"/>
    <property type="evidence" value="ECO:0007669"/>
    <property type="project" value="InterPro"/>
</dbReference>
<dbReference type="EMBL" id="JAANCM010000025">
    <property type="protein sequence ID" value="NHT79008.1"/>
    <property type="molecule type" value="Genomic_DNA"/>
</dbReference>
<dbReference type="CDD" id="cd04301">
    <property type="entry name" value="NAT_SF"/>
    <property type="match status" value="1"/>
</dbReference>
<dbReference type="RefSeq" id="WP_167131163.1">
    <property type="nucleotide sequence ID" value="NZ_JAANCM010000025.1"/>
</dbReference>
<feature type="domain" description="N-acetyltransferase" evidence="1">
    <location>
        <begin position="128"/>
        <end position="260"/>
    </location>
</feature>
<dbReference type="PANTHER" id="PTHR43072:SF60">
    <property type="entry name" value="L-2,4-DIAMINOBUTYRIC ACID ACETYLTRANSFERASE"/>
    <property type="match status" value="1"/>
</dbReference>
<accession>A0AA44CD98</accession>
<dbReference type="Pfam" id="PF24553">
    <property type="entry name" value="Rv0428c_C"/>
    <property type="match status" value="1"/>
</dbReference>
<dbReference type="AlphaFoldDB" id="A0AA44CD98"/>
<evidence type="ECO:0000313" key="2">
    <source>
        <dbReference type="EMBL" id="NHT79008.1"/>
    </source>
</evidence>
<dbReference type="PANTHER" id="PTHR43072">
    <property type="entry name" value="N-ACETYLTRANSFERASE"/>
    <property type="match status" value="1"/>
</dbReference>
<dbReference type="Proteomes" id="UP001155840">
    <property type="component" value="Unassembled WGS sequence"/>
</dbReference>
<dbReference type="InterPro" id="IPR000182">
    <property type="entry name" value="GNAT_dom"/>
</dbReference>
<gene>
    <name evidence="2" type="ORF">G8E10_25235</name>
</gene>
<dbReference type="Gene3D" id="3.40.630.30">
    <property type="match status" value="1"/>
</dbReference>
<dbReference type="InterPro" id="IPR056935">
    <property type="entry name" value="Rv0428c-like_C"/>
</dbReference>
<evidence type="ECO:0000313" key="3">
    <source>
        <dbReference type="Proteomes" id="UP001155840"/>
    </source>
</evidence>
<protein>
    <submittedName>
        <fullName evidence="2">GNAT family N-acetyltransferase</fullName>
    </submittedName>
</protein>
<organism evidence="2 3">
    <name type="scientific">Ferranicluibacter rubi</name>
    <dbReference type="NCBI Taxonomy" id="2715133"/>
    <lineage>
        <taxon>Bacteria</taxon>
        <taxon>Pseudomonadati</taxon>
        <taxon>Pseudomonadota</taxon>
        <taxon>Alphaproteobacteria</taxon>
        <taxon>Hyphomicrobiales</taxon>
        <taxon>Rhizobiaceae</taxon>
        <taxon>Ferranicluibacter</taxon>
    </lineage>
</organism>
<dbReference type="InterPro" id="IPR016181">
    <property type="entry name" value="Acyl_CoA_acyltransferase"/>
</dbReference>
<dbReference type="SUPFAM" id="SSF55729">
    <property type="entry name" value="Acyl-CoA N-acyltransferases (Nat)"/>
    <property type="match status" value="1"/>
</dbReference>
<name>A0AA44CD98_9HYPH</name>
<sequence length="260" mass="28428">MPMLDETTRLRLPLVRRLEAIGFRAWPAATAQYDGSWLVRMTPGHGSRRLNSINPLDPHDGSDMAGRLERAARQFRDAGLVPTVRQTPLTPPGLVAHLDAMGWTRFSETIVMTVDIPPNPASDELGHVPLRDVARFVEARMAIAGDPPETKVALTSVIEAIRAECGLFLFEDVGQGPTAVALAVQDYDLAGLLLVAVRPERRGEGIGRDIVGASLRWARLKGARKAWLAVEAENAPALALYRGLGFTEAYRYLYRTPAGE</sequence>
<keyword evidence="3" id="KW-1185">Reference proteome</keyword>
<proteinExistence type="predicted"/>
<comment type="caution">
    <text evidence="2">The sequence shown here is derived from an EMBL/GenBank/DDBJ whole genome shotgun (WGS) entry which is preliminary data.</text>
</comment>
<evidence type="ECO:0000259" key="1">
    <source>
        <dbReference type="PROSITE" id="PS51186"/>
    </source>
</evidence>
<reference evidence="2" key="1">
    <citation type="submission" date="2020-03" db="EMBL/GenBank/DDBJ databases">
        <title>Ferranicluibacter endophyticum gen. nov., sp. nov., a new genus isolated from Rubus ulmifolius Schott. stem.</title>
        <authorList>
            <person name="Roca-Couso R."/>
            <person name="Flores-Felix J.D."/>
            <person name="Igual J.M."/>
            <person name="Rivas R."/>
        </authorList>
    </citation>
    <scope>NUCLEOTIDE SEQUENCE</scope>
    <source>
        <strain evidence="2">CRRU44</strain>
    </source>
</reference>
<dbReference type="PROSITE" id="PS51186">
    <property type="entry name" value="GNAT"/>
    <property type="match status" value="1"/>
</dbReference>